<name>A0A7X6K570_9MICC</name>
<protein>
    <submittedName>
        <fullName evidence="2">DUF1801 domain-containing protein</fullName>
    </submittedName>
</protein>
<keyword evidence="3" id="KW-1185">Reference proteome</keyword>
<proteinExistence type="predicted"/>
<feature type="domain" description="YdhG-like" evidence="1">
    <location>
        <begin position="25"/>
        <end position="117"/>
    </location>
</feature>
<evidence type="ECO:0000313" key="2">
    <source>
        <dbReference type="EMBL" id="NKX53108.1"/>
    </source>
</evidence>
<organism evidence="2 3">
    <name type="scientific">Arthrobacter mobilis</name>
    <dbReference type="NCBI Taxonomy" id="2724944"/>
    <lineage>
        <taxon>Bacteria</taxon>
        <taxon>Bacillati</taxon>
        <taxon>Actinomycetota</taxon>
        <taxon>Actinomycetes</taxon>
        <taxon>Micrococcales</taxon>
        <taxon>Micrococcaceae</taxon>
        <taxon>Arthrobacter</taxon>
    </lineage>
</organism>
<gene>
    <name evidence="2" type="ORF">HGG74_00870</name>
</gene>
<evidence type="ECO:0000313" key="3">
    <source>
        <dbReference type="Proteomes" id="UP000544090"/>
    </source>
</evidence>
<dbReference type="Proteomes" id="UP000544090">
    <property type="component" value="Unassembled WGS sequence"/>
</dbReference>
<sequence length="124" mass="13318">MAGGKPAVTPEHILTGHTPEIVDLANQLRGLVRAAAAELAETAYPVWHAIGYRHPAAGYVCGIFPYADHLKVYFEHGRFLPDPAGVLEGDGQQTRYVRIQDEDELAAKAPALADLVTAGIGFKN</sequence>
<comment type="caution">
    <text evidence="2">The sequence shown here is derived from an EMBL/GenBank/DDBJ whole genome shotgun (WGS) entry which is preliminary data.</text>
</comment>
<evidence type="ECO:0000259" key="1">
    <source>
        <dbReference type="Pfam" id="PF08818"/>
    </source>
</evidence>
<accession>A0A7X6K570</accession>
<dbReference type="InterPro" id="IPR014922">
    <property type="entry name" value="YdhG-like"/>
</dbReference>
<dbReference type="Pfam" id="PF08818">
    <property type="entry name" value="DUF1801"/>
    <property type="match status" value="1"/>
</dbReference>
<reference evidence="2 3" key="1">
    <citation type="submission" date="2020-04" db="EMBL/GenBank/DDBJ databases">
        <title>Arthrobacter sp. nov.</title>
        <authorList>
            <person name="Liu S."/>
        </authorList>
    </citation>
    <scope>NUCLEOTIDE SEQUENCE [LARGE SCALE GENOMIC DNA]</scope>
    <source>
        <strain evidence="2 3">E918</strain>
    </source>
</reference>
<dbReference type="EMBL" id="JAAZSQ010000001">
    <property type="protein sequence ID" value="NKX53108.1"/>
    <property type="molecule type" value="Genomic_DNA"/>
</dbReference>
<dbReference type="SUPFAM" id="SSF159888">
    <property type="entry name" value="YdhG-like"/>
    <property type="match status" value="1"/>
</dbReference>
<dbReference type="RefSeq" id="WP_168484457.1">
    <property type="nucleotide sequence ID" value="NZ_JAAZSQ010000001.1"/>
</dbReference>
<dbReference type="AlphaFoldDB" id="A0A7X6K570"/>